<dbReference type="EMBL" id="JBHSPF010000059">
    <property type="protein sequence ID" value="MFC5629372.1"/>
    <property type="molecule type" value="Genomic_DNA"/>
</dbReference>
<organism evidence="4 5">
    <name type="scientific">Aliibacillus thermotolerans</name>
    <dbReference type="NCBI Taxonomy" id="1834418"/>
    <lineage>
        <taxon>Bacteria</taxon>
        <taxon>Bacillati</taxon>
        <taxon>Bacillota</taxon>
        <taxon>Bacilli</taxon>
        <taxon>Bacillales</taxon>
        <taxon>Bacillaceae</taxon>
        <taxon>Aliibacillus</taxon>
    </lineage>
</organism>
<name>A0ABW0U9D9_9BACI</name>
<dbReference type="Gene3D" id="3.40.50.11220">
    <property type="match status" value="1"/>
</dbReference>
<dbReference type="SUPFAM" id="SSF159664">
    <property type="entry name" value="CobE/GbiG C-terminal domain-like"/>
    <property type="match status" value="1"/>
</dbReference>
<dbReference type="PANTHER" id="PTHR37477:SF1">
    <property type="entry name" value="COBALT-PRECORRIN-5A HYDROLASE"/>
    <property type="match status" value="1"/>
</dbReference>
<gene>
    <name evidence="4" type="ORF">ACFPTR_10955</name>
</gene>
<evidence type="ECO:0000313" key="5">
    <source>
        <dbReference type="Proteomes" id="UP001596143"/>
    </source>
</evidence>
<accession>A0ABW0U9D9</accession>
<keyword evidence="4" id="KW-0378">Hydrolase</keyword>
<feature type="domain" description="Cobalamin synthesis G N-terminal" evidence="2">
    <location>
        <begin position="56"/>
        <end position="135"/>
    </location>
</feature>
<evidence type="ECO:0000313" key="4">
    <source>
        <dbReference type="EMBL" id="MFC5629372.1"/>
    </source>
</evidence>
<dbReference type="Pfam" id="PF11760">
    <property type="entry name" value="CbiG_N"/>
    <property type="match status" value="1"/>
</dbReference>
<comment type="caution">
    <text evidence="4">The sequence shown here is derived from an EMBL/GenBank/DDBJ whole genome shotgun (WGS) entry which is preliminary data.</text>
</comment>
<evidence type="ECO:0000259" key="1">
    <source>
        <dbReference type="Pfam" id="PF01890"/>
    </source>
</evidence>
<evidence type="ECO:0000259" key="2">
    <source>
        <dbReference type="Pfam" id="PF11760"/>
    </source>
</evidence>
<dbReference type="GO" id="GO:0016787">
    <property type="term" value="F:hydrolase activity"/>
    <property type="evidence" value="ECO:0007669"/>
    <property type="project" value="UniProtKB-KW"/>
</dbReference>
<dbReference type="Proteomes" id="UP001596143">
    <property type="component" value="Unassembled WGS sequence"/>
</dbReference>
<keyword evidence="5" id="KW-1185">Reference proteome</keyword>
<dbReference type="InterPro" id="IPR021745">
    <property type="entry name" value="CbiG_mid"/>
</dbReference>
<dbReference type="SUPFAM" id="SSF159672">
    <property type="entry name" value="CbiG N-terminal domain-like"/>
    <property type="match status" value="1"/>
</dbReference>
<dbReference type="InterPro" id="IPR002750">
    <property type="entry name" value="CobE/GbiG_C"/>
</dbReference>
<proteinExistence type="predicted"/>
<feature type="domain" description="Cobalamin biosynthesis central region" evidence="3">
    <location>
        <begin position="141"/>
        <end position="236"/>
    </location>
</feature>
<dbReference type="Pfam" id="PF01890">
    <property type="entry name" value="CbiG_C"/>
    <property type="match status" value="1"/>
</dbReference>
<dbReference type="InterPro" id="IPR038029">
    <property type="entry name" value="GbiG_N_sf"/>
</dbReference>
<dbReference type="Pfam" id="PF11761">
    <property type="entry name" value="CbiG_mid"/>
    <property type="match status" value="1"/>
</dbReference>
<dbReference type="InterPro" id="IPR021744">
    <property type="entry name" value="CbiG_N"/>
</dbReference>
<reference evidence="5" key="1">
    <citation type="journal article" date="2019" name="Int. J. Syst. Evol. Microbiol.">
        <title>The Global Catalogue of Microorganisms (GCM) 10K type strain sequencing project: providing services to taxonomists for standard genome sequencing and annotation.</title>
        <authorList>
            <consortium name="The Broad Institute Genomics Platform"/>
            <consortium name="The Broad Institute Genome Sequencing Center for Infectious Disease"/>
            <person name="Wu L."/>
            <person name="Ma J."/>
        </authorList>
    </citation>
    <scope>NUCLEOTIDE SEQUENCE [LARGE SCALE GENOMIC DNA]</scope>
    <source>
        <strain evidence="5">CGMCC 1.15790</strain>
    </source>
</reference>
<dbReference type="InterPro" id="IPR036518">
    <property type="entry name" value="CobE/GbiG_C_sf"/>
</dbReference>
<protein>
    <submittedName>
        <fullName evidence="4">Cobalt-precorrin 5A hydrolase</fullName>
    </submittedName>
</protein>
<dbReference type="InterPro" id="IPR052553">
    <property type="entry name" value="CbiG_hydrolase"/>
</dbReference>
<sequence length="361" mass="40073">MNNIAAVSITKHGTELVRKLHTHMPEIDVYYMKKFAKGDEEEKGFTLFEGSVKHQFPDMFKRYDGMIMVISLGAVIRMISPLLVDKKTDPAVVVIDDKGEFAISVISGHLGGANALTKKVAETLQATPVITTASDVQQTIPVDIFGKSFGWVPEDFTHVVEASAAVVNEEPVIIVQESGETDWWAYDKPLPSNLKVIHDWDEVKNTNANAALVITHRHLSEKEKQMLPTATMVYRPKVIHLGIGCNRGTSAEEIENAILTTLEKLSLSPLSVKAIASIDLKKDEEGLLQVCEKYEWDFRYYAPEKLNTMPIKNPSDVVYKYTGAYGVSEPAAMISSGNEELLLEKEKSGNVTISIAIERHE</sequence>
<dbReference type="PANTHER" id="PTHR37477">
    <property type="entry name" value="COBALT-PRECORRIN-5A HYDROLASE"/>
    <property type="match status" value="1"/>
</dbReference>
<evidence type="ECO:0000259" key="3">
    <source>
        <dbReference type="Pfam" id="PF11761"/>
    </source>
</evidence>
<feature type="domain" description="CobE/GbiG C-terminal" evidence="1">
    <location>
        <begin position="239"/>
        <end position="356"/>
    </location>
</feature>
<dbReference type="Gene3D" id="3.30.420.180">
    <property type="entry name" value="CobE/GbiG C-terminal domain"/>
    <property type="match status" value="1"/>
</dbReference>
<dbReference type="RefSeq" id="WP_270897098.1">
    <property type="nucleotide sequence ID" value="NZ_JBHSPF010000059.1"/>
</dbReference>